<proteinExistence type="predicted"/>
<sequence length="124" mass="12887">MSDRPRPSRVGFLALLTALVGLVAAYLNGCLVGLGLSANAIRKQTAAETAKPTAQADARVRVVVQGEQCRLDGRGPLQACDTWCAEQAPGTAVEIEATAGAQRAVEGLRTCLQGRGIKAQVVSE</sequence>
<dbReference type="Proteomes" id="UP001164459">
    <property type="component" value="Chromosome"/>
</dbReference>
<name>A0ABY7HDH7_9BACT</name>
<gene>
    <name evidence="1" type="ORF">O0S08_13580</name>
</gene>
<organism evidence="1 2">
    <name type="scientific">Nannocystis punicea</name>
    <dbReference type="NCBI Taxonomy" id="2995304"/>
    <lineage>
        <taxon>Bacteria</taxon>
        <taxon>Pseudomonadati</taxon>
        <taxon>Myxococcota</taxon>
        <taxon>Polyangia</taxon>
        <taxon>Nannocystales</taxon>
        <taxon>Nannocystaceae</taxon>
        <taxon>Nannocystis</taxon>
    </lineage>
</organism>
<protein>
    <submittedName>
        <fullName evidence="1">Uncharacterized protein</fullName>
    </submittedName>
</protein>
<accession>A0ABY7HDH7</accession>
<evidence type="ECO:0000313" key="2">
    <source>
        <dbReference type="Proteomes" id="UP001164459"/>
    </source>
</evidence>
<evidence type="ECO:0000313" key="1">
    <source>
        <dbReference type="EMBL" id="WAS97173.1"/>
    </source>
</evidence>
<dbReference type="RefSeq" id="WP_269039537.1">
    <property type="nucleotide sequence ID" value="NZ_CP114040.1"/>
</dbReference>
<reference evidence="1" key="1">
    <citation type="submission" date="2022-11" db="EMBL/GenBank/DDBJ databases">
        <title>Minimal conservation of predation-associated metabolite biosynthetic gene clusters underscores biosynthetic potential of Myxococcota including descriptions for ten novel species: Archangium lansinium sp. nov., Myxococcus landrumus sp. nov., Nannocystis bai.</title>
        <authorList>
            <person name="Ahearne A."/>
            <person name="Stevens C."/>
            <person name="Dowd S."/>
        </authorList>
    </citation>
    <scope>NUCLEOTIDE SEQUENCE</scope>
    <source>
        <strain evidence="1">Fl3</strain>
    </source>
</reference>
<keyword evidence="2" id="KW-1185">Reference proteome</keyword>
<dbReference type="EMBL" id="CP114040">
    <property type="protein sequence ID" value="WAS97173.1"/>
    <property type="molecule type" value="Genomic_DNA"/>
</dbReference>